<accession>A0AA88AIL0</accession>
<dbReference type="Proteomes" id="UP001187192">
    <property type="component" value="Unassembled WGS sequence"/>
</dbReference>
<feature type="transmembrane region" description="Helical" evidence="1">
    <location>
        <begin position="12"/>
        <end position="30"/>
    </location>
</feature>
<dbReference type="AlphaFoldDB" id="A0AA88AIL0"/>
<evidence type="ECO:0000313" key="2">
    <source>
        <dbReference type="EMBL" id="GMN52605.1"/>
    </source>
</evidence>
<reference evidence="2" key="1">
    <citation type="submission" date="2023-07" db="EMBL/GenBank/DDBJ databases">
        <title>draft genome sequence of fig (Ficus carica).</title>
        <authorList>
            <person name="Takahashi T."/>
            <person name="Nishimura K."/>
        </authorList>
    </citation>
    <scope>NUCLEOTIDE SEQUENCE</scope>
</reference>
<keyword evidence="3" id="KW-1185">Reference proteome</keyword>
<dbReference type="EMBL" id="BTGU01000042">
    <property type="protein sequence ID" value="GMN52605.1"/>
    <property type="molecule type" value="Genomic_DNA"/>
</dbReference>
<name>A0AA88AIL0_FICCA</name>
<gene>
    <name evidence="2" type="ORF">TIFTF001_021748</name>
</gene>
<evidence type="ECO:0000256" key="1">
    <source>
        <dbReference type="SAM" id="Phobius"/>
    </source>
</evidence>
<comment type="caution">
    <text evidence="2">The sequence shown here is derived from an EMBL/GenBank/DDBJ whole genome shotgun (WGS) entry which is preliminary data.</text>
</comment>
<evidence type="ECO:0000313" key="3">
    <source>
        <dbReference type="Proteomes" id="UP001187192"/>
    </source>
</evidence>
<proteinExistence type="predicted"/>
<organism evidence="2 3">
    <name type="scientific">Ficus carica</name>
    <name type="common">Common fig</name>
    <dbReference type="NCBI Taxonomy" id="3494"/>
    <lineage>
        <taxon>Eukaryota</taxon>
        <taxon>Viridiplantae</taxon>
        <taxon>Streptophyta</taxon>
        <taxon>Embryophyta</taxon>
        <taxon>Tracheophyta</taxon>
        <taxon>Spermatophyta</taxon>
        <taxon>Magnoliopsida</taxon>
        <taxon>eudicotyledons</taxon>
        <taxon>Gunneridae</taxon>
        <taxon>Pentapetalae</taxon>
        <taxon>rosids</taxon>
        <taxon>fabids</taxon>
        <taxon>Rosales</taxon>
        <taxon>Moraceae</taxon>
        <taxon>Ficeae</taxon>
        <taxon>Ficus</taxon>
    </lineage>
</organism>
<keyword evidence="1" id="KW-0472">Membrane</keyword>
<feature type="transmembrane region" description="Helical" evidence="1">
    <location>
        <begin position="128"/>
        <end position="146"/>
    </location>
</feature>
<keyword evidence="1" id="KW-1133">Transmembrane helix</keyword>
<protein>
    <submittedName>
        <fullName evidence="2">Uncharacterized protein</fullName>
    </submittedName>
</protein>
<sequence>MVKKDACDHALKFALLDALCVLLGMCVRVLKFSLACHELWLPPLSFELDLVQLVRLVSKPFLQCFPRRSVIKSQNLENSFAEALDIGAERLVRSLDYTPQILRGFSRLNAPFRLCAKSLHIMSLSMPVGMFVDCTTWVIVFVIRFVRGVSRTPRARSSNPGVEVVALCSCEEKRCSICTSNVLISSDIMLCIISSMFIVPGDKGPFGGSGKLGVKRRVEAWTGAALEPLGRASYFTLPEDSRA</sequence>
<keyword evidence="1" id="KW-0812">Transmembrane</keyword>